<evidence type="ECO:0000259" key="6">
    <source>
        <dbReference type="PROSITE" id="PS51194"/>
    </source>
</evidence>
<dbReference type="PROSITE" id="PS51194">
    <property type="entry name" value="HELICASE_CTER"/>
    <property type="match status" value="1"/>
</dbReference>
<sequence length="869" mass="97063">MTTETLPVTALLPELQQHLAEQIVVLEAPPGAGKSTVIPLTLLTSEPYVSANPHKLIILVQPRRVAAISIAHFLAQQLHEPVGNRVGYWVRGERKNSAKTGLLVVTDGMLTRIIQQDPELKNIALIIFDEFHERNLQCDLGLALALEARELNESLQILVMSATLPAEALAKWLRSRELPVAVLTSEGRQYPIQLHYRPPRQNTDWQQALPAVVMEALSCAQQGVLVFLPGQREIRRLKAALRLPPSVQCFELYGGLSLKEQQQALKPLSGSAIKLVLATNVAETSLTIPDIDVVVDSGRERQAKYIPKYQFTQLQTRYIASASATQRAGRAGRTGPGQCFRLWPESMNQGFAAYSKPALETEDLRSVVLEAAAWGSHPSALAWFTQPPATALMAASEWLTEAKLLHPSSGDLASNQNIVRLTPLGNTVQQLGTDVEIAMLLTLANDSTTLPLFTELQLRNDVHGKDLQRAVKTAAALIAAHQEAHEYRAAGELTEVIRHWLLQPAEYRQSHRRLQHWCQRLEIPLPVEVPDADILGLLLLLAMPMRLAKGSASGRYQMATGVAMQHAGDEEHAFKQERWLLVNQVSLQEERSEGIIWQALELSNNVLEFWVDRRIDLREGWQWVGAQGRLQLIEQRRLGALIFSERVSAKVVSEQQRLAAILTEVRARGVSLFADNSEKGTLEQWLIRVQLGAELLGLQPNDWQPEPLLANIQEWAEHELQQLQTRQQALQWNPLAALKQHFAAQTEYRGEAQLNQLLPLHWQAPSGRAHAIHYRADGRASVALKLQEVFGTPTSPKIAQGQITLSFDLLSPAGRPLHKTSDLASFWQNGYVHVRKEMRGRYPKHPWPDDPVNAKATHLTKRALGRTED</sequence>
<evidence type="ECO:0000256" key="4">
    <source>
        <dbReference type="ARBA" id="ARBA00022840"/>
    </source>
</evidence>
<dbReference type="Proteomes" id="UP000286934">
    <property type="component" value="Unassembled WGS sequence"/>
</dbReference>
<protein>
    <submittedName>
        <fullName evidence="7">ATP-dependent helicase HrpB</fullName>
    </submittedName>
</protein>
<feature type="domain" description="Helicase C-terminal" evidence="6">
    <location>
        <begin position="204"/>
        <end position="385"/>
    </location>
</feature>
<dbReference type="EMBL" id="PIPP01000004">
    <property type="protein sequence ID" value="RUO36203.1"/>
    <property type="molecule type" value="Genomic_DNA"/>
</dbReference>
<dbReference type="InterPro" id="IPR049614">
    <property type="entry name" value="HrpB_DEXH"/>
</dbReference>
<name>A0A432WQY5_9GAMM</name>
<dbReference type="PANTHER" id="PTHR43519:SF1">
    <property type="entry name" value="ATP-DEPENDENT RNA HELICASE HRPB"/>
    <property type="match status" value="1"/>
</dbReference>
<organism evidence="7 8">
    <name type="scientific">Aliidiomarina shirensis</name>
    <dbReference type="NCBI Taxonomy" id="1048642"/>
    <lineage>
        <taxon>Bacteria</taxon>
        <taxon>Pseudomonadati</taxon>
        <taxon>Pseudomonadota</taxon>
        <taxon>Gammaproteobacteria</taxon>
        <taxon>Alteromonadales</taxon>
        <taxon>Idiomarinaceae</taxon>
        <taxon>Aliidiomarina</taxon>
    </lineage>
</organism>
<dbReference type="AlphaFoldDB" id="A0A432WQY5"/>
<dbReference type="CDD" id="cd18791">
    <property type="entry name" value="SF2_C_RHA"/>
    <property type="match status" value="1"/>
</dbReference>
<evidence type="ECO:0000256" key="2">
    <source>
        <dbReference type="ARBA" id="ARBA00022801"/>
    </source>
</evidence>
<dbReference type="CDD" id="cd17990">
    <property type="entry name" value="DEXHc_HrpB"/>
    <property type="match status" value="1"/>
</dbReference>
<evidence type="ECO:0000256" key="1">
    <source>
        <dbReference type="ARBA" id="ARBA00022741"/>
    </source>
</evidence>
<gene>
    <name evidence="7" type="primary">hrpB</name>
    <name evidence="7" type="ORF">CWE13_10070</name>
</gene>
<dbReference type="PROSITE" id="PS51192">
    <property type="entry name" value="HELICASE_ATP_BIND_1"/>
    <property type="match status" value="1"/>
</dbReference>
<reference evidence="8" key="1">
    <citation type="journal article" date="2018" name="Front. Microbiol.">
        <title>Genome-Based Analysis Reveals the Taxonomy and Diversity of the Family Idiomarinaceae.</title>
        <authorList>
            <person name="Liu Y."/>
            <person name="Lai Q."/>
            <person name="Shao Z."/>
        </authorList>
    </citation>
    <scope>NUCLEOTIDE SEQUENCE [LARGE SCALE GENOMIC DNA]</scope>
    <source>
        <strain evidence="8">AIS</strain>
    </source>
</reference>
<feature type="domain" description="Helicase ATP-binding" evidence="5">
    <location>
        <begin position="15"/>
        <end position="182"/>
    </location>
</feature>
<dbReference type="RefSeq" id="WP_126808257.1">
    <property type="nucleotide sequence ID" value="NZ_PIPP01000004.1"/>
</dbReference>
<dbReference type="GO" id="GO:0003676">
    <property type="term" value="F:nucleic acid binding"/>
    <property type="evidence" value="ECO:0007669"/>
    <property type="project" value="InterPro"/>
</dbReference>
<dbReference type="GO" id="GO:0004386">
    <property type="term" value="F:helicase activity"/>
    <property type="evidence" value="ECO:0007669"/>
    <property type="project" value="UniProtKB-KW"/>
</dbReference>
<dbReference type="Gene3D" id="3.40.50.300">
    <property type="entry name" value="P-loop containing nucleotide triphosphate hydrolases"/>
    <property type="match status" value="2"/>
</dbReference>
<dbReference type="OrthoDB" id="9805617at2"/>
<evidence type="ECO:0000313" key="7">
    <source>
        <dbReference type="EMBL" id="RUO36203.1"/>
    </source>
</evidence>
<dbReference type="InterPro" id="IPR014001">
    <property type="entry name" value="Helicase_ATP-bd"/>
</dbReference>
<dbReference type="PANTHER" id="PTHR43519">
    <property type="entry name" value="ATP-DEPENDENT RNA HELICASE HRPB"/>
    <property type="match status" value="1"/>
</dbReference>
<keyword evidence="4" id="KW-0067">ATP-binding</keyword>
<dbReference type="Pfam" id="PF00270">
    <property type="entry name" value="DEAD"/>
    <property type="match status" value="1"/>
</dbReference>
<dbReference type="SMART" id="SM00490">
    <property type="entry name" value="HELICc"/>
    <property type="match status" value="1"/>
</dbReference>
<dbReference type="InterPro" id="IPR010225">
    <property type="entry name" value="HrpB"/>
</dbReference>
<dbReference type="SMART" id="SM00487">
    <property type="entry name" value="DEXDc"/>
    <property type="match status" value="1"/>
</dbReference>
<evidence type="ECO:0000313" key="8">
    <source>
        <dbReference type="Proteomes" id="UP000286934"/>
    </source>
</evidence>
<evidence type="ECO:0000259" key="5">
    <source>
        <dbReference type="PROSITE" id="PS51192"/>
    </source>
</evidence>
<dbReference type="GO" id="GO:0005524">
    <property type="term" value="F:ATP binding"/>
    <property type="evidence" value="ECO:0007669"/>
    <property type="project" value="UniProtKB-KW"/>
</dbReference>
<dbReference type="PIRSF" id="PIRSF005496">
    <property type="entry name" value="ATP_hel_hrpB"/>
    <property type="match status" value="1"/>
</dbReference>
<dbReference type="Pfam" id="PF08482">
    <property type="entry name" value="HrpB_C"/>
    <property type="match status" value="1"/>
</dbReference>
<dbReference type="InterPro" id="IPR011545">
    <property type="entry name" value="DEAD/DEAH_box_helicase_dom"/>
</dbReference>
<keyword evidence="3 7" id="KW-0347">Helicase</keyword>
<keyword evidence="8" id="KW-1185">Reference proteome</keyword>
<proteinExistence type="predicted"/>
<dbReference type="InterPro" id="IPR013689">
    <property type="entry name" value="RNA_helicase_ATP-dep_HrpB_C"/>
</dbReference>
<dbReference type="SUPFAM" id="SSF52540">
    <property type="entry name" value="P-loop containing nucleoside triphosphate hydrolases"/>
    <property type="match status" value="1"/>
</dbReference>
<dbReference type="InterPro" id="IPR027417">
    <property type="entry name" value="P-loop_NTPase"/>
</dbReference>
<dbReference type="InterPro" id="IPR001650">
    <property type="entry name" value="Helicase_C-like"/>
</dbReference>
<dbReference type="Pfam" id="PF00271">
    <property type="entry name" value="Helicase_C"/>
    <property type="match status" value="1"/>
</dbReference>
<keyword evidence="1" id="KW-0547">Nucleotide-binding</keyword>
<comment type="caution">
    <text evidence="7">The sequence shown here is derived from an EMBL/GenBank/DDBJ whole genome shotgun (WGS) entry which is preliminary data.</text>
</comment>
<dbReference type="GO" id="GO:0016787">
    <property type="term" value="F:hydrolase activity"/>
    <property type="evidence" value="ECO:0007669"/>
    <property type="project" value="UniProtKB-KW"/>
</dbReference>
<accession>A0A432WQY5</accession>
<keyword evidence="2" id="KW-0378">Hydrolase</keyword>
<evidence type="ECO:0000256" key="3">
    <source>
        <dbReference type="ARBA" id="ARBA00022806"/>
    </source>
</evidence>
<dbReference type="NCBIfam" id="TIGR01970">
    <property type="entry name" value="DEAH_box_HrpB"/>
    <property type="match status" value="1"/>
</dbReference>